<dbReference type="EMBL" id="PIQJ01000001">
    <property type="protein sequence ID" value="RZQ56288.1"/>
    <property type="molecule type" value="Genomic_DNA"/>
</dbReference>
<dbReference type="Proteomes" id="UP000293092">
    <property type="component" value="Unassembled WGS sequence"/>
</dbReference>
<evidence type="ECO:0000313" key="2">
    <source>
        <dbReference type="Proteomes" id="UP000293092"/>
    </source>
</evidence>
<accession>A0ACD2HI45</accession>
<sequence length="172" mass="18294">MILWWLKRSLQSTRLKVRKKFNRVLPVGDYLSDRWEKAGYLGFGSGTSIYDSALVLGTVKVGENTWIGPNTILDGSGGELVIGSNCSISAGVQIYTHDTVARSISGGKSPIAKDSTYIGSNCYIGPNTIIQKGVRIGDGVIIGANSLVNKDIPSNAKAFGTPCRVVGSTNVK</sequence>
<comment type="caution">
    <text evidence="1">The sequence shown here is derived from an EMBL/GenBank/DDBJ whole genome shotgun (WGS) entry which is preliminary data.</text>
</comment>
<proteinExistence type="predicted"/>
<keyword evidence="2" id="KW-1185">Reference proteome</keyword>
<gene>
    <name evidence="1" type="ORF">CWI82_02975</name>
</gene>
<reference evidence="1" key="1">
    <citation type="submission" date="2017-11" db="EMBL/GenBank/DDBJ databases">
        <title>Comparative genomic and phylogenomic analyses of the family Idiomarinaceae.</title>
        <authorList>
            <person name="Liu Y."/>
            <person name="Shao Z."/>
        </authorList>
    </citation>
    <scope>NUCLEOTIDE SEQUENCE</scope>
    <source>
        <strain evidence="1">PIN1</strain>
    </source>
</reference>
<name>A0ACD2HI45_9GAMM</name>
<evidence type="ECO:0000313" key="1">
    <source>
        <dbReference type="EMBL" id="RZQ56288.1"/>
    </source>
</evidence>
<protein>
    <submittedName>
        <fullName evidence="1">Acetyltransferase</fullName>
    </submittedName>
</protein>
<organism evidence="1 2">
    <name type="scientific">Pseudidiomarina tainanensis</name>
    <dbReference type="NCBI Taxonomy" id="502365"/>
    <lineage>
        <taxon>Bacteria</taxon>
        <taxon>Pseudomonadati</taxon>
        <taxon>Pseudomonadota</taxon>
        <taxon>Gammaproteobacteria</taxon>
        <taxon>Alteromonadales</taxon>
        <taxon>Idiomarinaceae</taxon>
        <taxon>Pseudidiomarina</taxon>
    </lineage>
</organism>